<reference evidence="2 3" key="1">
    <citation type="submission" date="2024-06" db="EMBL/GenBank/DDBJ databases">
        <title>The Natural Products Discovery Center: Release of the First 8490 Sequenced Strains for Exploring Actinobacteria Biosynthetic Diversity.</title>
        <authorList>
            <person name="Kalkreuter E."/>
            <person name="Kautsar S.A."/>
            <person name="Yang D."/>
            <person name="Bader C.D."/>
            <person name="Teijaro C.N."/>
            <person name="Fluegel L."/>
            <person name="Davis C.M."/>
            <person name="Simpson J.R."/>
            <person name="Lauterbach L."/>
            <person name="Steele A.D."/>
            <person name="Gui C."/>
            <person name="Meng S."/>
            <person name="Li G."/>
            <person name="Viehrig K."/>
            <person name="Ye F."/>
            <person name="Su P."/>
            <person name="Kiefer A.F."/>
            <person name="Nichols A."/>
            <person name="Cepeda A.J."/>
            <person name="Yan W."/>
            <person name="Fan B."/>
            <person name="Jiang Y."/>
            <person name="Adhikari A."/>
            <person name="Zheng C.-J."/>
            <person name="Schuster L."/>
            <person name="Cowan T.M."/>
            <person name="Smanski M.J."/>
            <person name="Chevrette M.G."/>
            <person name="De Carvalho L.P.S."/>
            <person name="Shen B."/>
        </authorList>
    </citation>
    <scope>NUCLEOTIDE SEQUENCE [LARGE SCALE GENOMIC DNA]</scope>
    <source>
        <strain evidence="2 3">NPDC019708</strain>
    </source>
</reference>
<dbReference type="EMBL" id="JBEYBF010000013">
    <property type="protein sequence ID" value="MEU1954183.1"/>
    <property type="molecule type" value="Genomic_DNA"/>
</dbReference>
<sequence length="109" mass="11656">MPTVEIEMPGGSAEGGGIVIDEPDSPHLEVPGIRAAVLAGHADNDGSNTPEQIAVFDTALRDAGLDHRTAVYPDAVHGYTMADTAAYQEAGAERHFRELRELFARTLTR</sequence>
<keyword evidence="2" id="KW-0378">Hydrolase</keyword>
<dbReference type="Proteomes" id="UP001550628">
    <property type="component" value="Unassembled WGS sequence"/>
</dbReference>
<evidence type="ECO:0000313" key="2">
    <source>
        <dbReference type="EMBL" id="MEU1954183.1"/>
    </source>
</evidence>
<accession>A0ABV2WTH9</accession>
<dbReference type="RefSeq" id="WP_356954049.1">
    <property type="nucleotide sequence ID" value="NZ_JBEYBD010000001.1"/>
</dbReference>
<proteinExistence type="predicted"/>
<gene>
    <name evidence="2" type="ORF">ABZ510_20245</name>
</gene>
<dbReference type="InterPro" id="IPR002925">
    <property type="entry name" value="Dienelactn_hydro"/>
</dbReference>
<protein>
    <submittedName>
        <fullName evidence="2">Dienelactone hydrolase family protein</fullName>
    </submittedName>
</protein>
<dbReference type="Gene3D" id="3.40.50.1820">
    <property type="entry name" value="alpha/beta hydrolase"/>
    <property type="match status" value="1"/>
</dbReference>
<dbReference type="Pfam" id="PF01738">
    <property type="entry name" value="DLH"/>
    <property type="match status" value="1"/>
</dbReference>
<comment type="caution">
    <text evidence="2">The sequence shown here is derived from an EMBL/GenBank/DDBJ whole genome shotgun (WGS) entry which is preliminary data.</text>
</comment>
<dbReference type="InterPro" id="IPR029058">
    <property type="entry name" value="AB_hydrolase_fold"/>
</dbReference>
<evidence type="ECO:0000313" key="3">
    <source>
        <dbReference type="Proteomes" id="UP001550628"/>
    </source>
</evidence>
<feature type="domain" description="Dienelactone hydrolase" evidence="1">
    <location>
        <begin position="22"/>
        <end position="105"/>
    </location>
</feature>
<organism evidence="2 3">
    <name type="scientific">Nocardia rhamnosiphila</name>
    <dbReference type="NCBI Taxonomy" id="426716"/>
    <lineage>
        <taxon>Bacteria</taxon>
        <taxon>Bacillati</taxon>
        <taxon>Actinomycetota</taxon>
        <taxon>Actinomycetes</taxon>
        <taxon>Mycobacteriales</taxon>
        <taxon>Nocardiaceae</taxon>
        <taxon>Nocardia</taxon>
    </lineage>
</organism>
<dbReference type="GO" id="GO:0016787">
    <property type="term" value="F:hydrolase activity"/>
    <property type="evidence" value="ECO:0007669"/>
    <property type="project" value="UniProtKB-KW"/>
</dbReference>
<keyword evidence="3" id="KW-1185">Reference proteome</keyword>
<dbReference type="SUPFAM" id="SSF53474">
    <property type="entry name" value="alpha/beta-Hydrolases"/>
    <property type="match status" value="1"/>
</dbReference>
<name>A0ABV2WTH9_9NOCA</name>
<evidence type="ECO:0000259" key="1">
    <source>
        <dbReference type="Pfam" id="PF01738"/>
    </source>
</evidence>